<evidence type="ECO:0000313" key="2">
    <source>
        <dbReference type="Proteomes" id="UP000176834"/>
    </source>
</evidence>
<evidence type="ECO:0000313" key="1">
    <source>
        <dbReference type="EMBL" id="OGN07638.1"/>
    </source>
</evidence>
<dbReference type="EMBL" id="MGJN01000003">
    <property type="protein sequence ID" value="OGN07638.1"/>
    <property type="molecule type" value="Genomic_DNA"/>
</dbReference>
<proteinExistence type="predicted"/>
<accession>A0A1F8F4P7</accession>
<dbReference type="Proteomes" id="UP000176834">
    <property type="component" value="Unassembled WGS sequence"/>
</dbReference>
<comment type="caution">
    <text evidence="1">The sequence shown here is derived from an EMBL/GenBank/DDBJ whole genome shotgun (WGS) entry which is preliminary data.</text>
</comment>
<sequence length="273" mass="31727">MKNKYSIQSTSSVDLKKELEDLDTETLEKLSAILKTKDSLLKTKGHKKLINYFRETSDKEVIQTKIKSFRKKYGIPLNGFILNPDDYKEIPESWWHKTGKFIKSYELNKDVCDILKIYRLSKDWVLFLTAYLFYNKLVIDGAENRYNLLQAVDISSNKNKIAGIDPAFYPVAVCISTYASKRDILDFIGRTYNPLISSLQTEYKSKEVKIGKFRTKKPEIQARNKFIYNHRHLPFKEIVSMVSSEFPGKITNTIDEGSVGKIISLEKKRRKEV</sequence>
<reference evidence="1 2" key="1">
    <citation type="journal article" date="2016" name="Nat. Commun.">
        <title>Thousands of microbial genomes shed light on interconnected biogeochemical processes in an aquifer system.</title>
        <authorList>
            <person name="Anantharaman K."/>
            <person name="Brown C.T."/>
            <person name="Hug L.A."/>
            <person name="Sharon I."/>
            <person name="Castelle C.J."/>
            <person name="Probst A.J."/>
            <person name="Thomas B.C."/>
            <person name="Singh A."/>
            <person name="Wilkins M.J."/>
            <person name="Karaoz U."/>
            <person name="Brodie E.L."/>
            <person name="Williams K.H."/>
            <person name="Hubbard S.S."/>
            <person name="Banfield J.F."/>
        </authorList>
    </citation>
    <scope>NUCLEOTIDE SEQUENCE [LARGE SCALE GENOMIC DNA]</scope>
</reference>
<gene>
    <name evidence="1" type="ORF">A3B86_02250</name>
</gene>
<organism evidence="1 2">
    <name type="scientific">Candidatus Yanofskybacteria bacterium RIFCSPHIGHO2_02_FULL_38_22b</name>
    <dbReference type="NCBI Taxonomy" id="1802673"/>
    <lineage>
        <taxon>Bacteria</taxon>
        <taxon>Candidatus Yanofskyibacteriota</taxon>
    </lineage>
</organism>
<dbReference type="AlphaFoldDB" id="A0A1F8F4P7"/>
<name>A0A1F8F4P7_9BACT</name>
<protein>
    <submittedName>
        <fullName evidence="1">Uncharacterized protein</fullName>
    </submittedName>
</protein>